<dbReference type="AlphaFoldDB" id="A0A0G3BLD2"/>
<dbReference type="Proteomes" id="UP000035352">
    <property type="component" value="Chromosome"/>
</dbReference>
<evidence type="ECO:0000313" key="2">
    <source>
        <dbReference type="Proteomes" id="UP000035352"/>
    </source>
</evidence>
<gene>
    <name evidence="1" type="ORF">AAW51_3541</name>
</gene>
<evidence type="ECO:0000313" key="1">
    <source>
        <dbReference type="EMBL" id="AKJ30232.1"/>
    </source>
</evidence>
<dbReference type="Gene3D" id="4.10.430.10">
    <property type="entry name" value="Histone-like protein H-NS, C-terminal domain"/>
    <property type="match status" value="1"/>
</dbReference>
<proteinExistence type="predicted"/>
<keyword evidence="2" id="KW-1185">Reference proteome</keyword>
<dbReference type="InterPro" id="IPR037150">
    <property type="entry name" value="H-NS_C_dom_sf"/>
</dbReference>
<evidence type="ECO:0008006" key="3">
    <source>
        <dbReference type="Google" id="ProtNLM"/>
    </source>
</evidence>
<dbReference type="KEGG" id="pbh:AAW51_3541"/>
<dbReference type="SUPFAM" id="SSF81273">
    <property type="entry name" value="H-NS histone-like proteins"/>
    <property type="match status" value="1"/>
</dbReference>
<sequence length="110" mass="11867">MKRRVVESPGIEPEDPEKAAALRTVHKLMAFWGLTPRDIGAAPAAPPPAPVDDVVRYRHPLSGEVWNGHGSQPEWLRRALLTEGYTVAELRVAEGESPATRGSLPADPAA</sequence>
<name>A0A0G3BLD2_9BURK</name>
<dbReference type="EMBL" id="CP011371">
    <property type="protein sequence ID" value="AKJ30232.1"/>
    <property type="molecule type" value="Genomic_DNA"/>
</dbReference>
<protein>
    <recommendedName>
        <fullName evidence="3">H-NS histone family protein</fullName>
    </recommendedName>
</protein>
<organism evidence="1 2">
    <name type="scientific">Caldimonas brevitalea</name>
    <dbReference type="NCBI Taxonomy" id="413882"/>
    <lineage>
        <taxon>Bacteria</taxon>
        <taxon>Pseudomonadati</taxon>
        <taxon>Pseudomonadota</taxon>
        <taxon>Betaproteobacteria</taxon>
        <taxon>Burkholderiales</taxon>
        <taxon>Sphaerotilaceae</taxon>
        <taxon>Caldimonas</taxon>
    </lineage>
</organism>
<dbReference type="OrthoDB" id="5297879at2"/>
<reference evidence="1 2" key="1">
    <citation type="submission" date="2015-05" db="EMBL/GenBank/DDBJ databases">
        <authorList>
            <person name="Tang B."/>
            <person name="Yu Y."/>
        </authorList>
    </citation>
    <scope>NUCLEOTIDE SEQUENCE [LARGE SCALE GENOMIC DNA]</scope>
    <source>
        <strain evidence="1 2">DSM 7029</strain>
    </source>
</reference>
<accession>A0A0G3BLD2</accession>
<dbReference type="RefSeq" id="WP_047195649.1">
    <property type="nucleotide sequence ID" value="NZ_CP011371.1"/>
</dbReference>
<dbReference type="GO" id="GO:0003677">
    <property type="term" value="F:DNA binding"/>
    <property type="evidence" value="ECO:0007669"/>
    <property type="project" value="InterPro"/>
</dbReference>